<dbReference type="InterPro" id="IPR015424">
    <property type="entry name" value="PyrdxlP-dep_Trfase"/>
</dbReference>
<protein>
    <submittedName>
        <fullName evidence="4">Selenocysteine lyase</fullName>
    </submittedName>
</protein>
<gene>
    <name evidence="4" type="ORF">JCM31826_13540</name>
</gene>
<evidence type="ECO:0000313" key="4">
    <source>
        <dbReference type="EMBL" id="GCD77872.1"/>
    </source>
</evidence>
<dbReference type="OrthoDB" id="9804366at2"/>
<dbReference type="Gene3D" id="3.90.1150.10">
    <property type="entry name" value="Aspartate Aminotransferase, domain 1"/>
    <property type="match status" value="1"/>
</dbReference>
<keyword evidence="4" id="KW-0456">Lyase</keyword>
<dbReference type="InterPro" id="IPR000192">
    <property type="entry name" value="Aminotrans_V_dom"/>
</dbReference>
<comment type="caution">
    <text evidence="4">The sequence shown here is derived from an EMBL/GenBank/DDBJ whole genome shotgun (WGS) entry which is preliminary data.</text>
</comment>
<sequence>MHTTTAVNKGTESHLELPHEQHFSAFRHHILGHNATLKTPYGEKPLVYADWIASGRLYRPIEEWLLNQVGPMVANTHTETSYTGAVMTHAYHMARELIKRSVNAGPDDVLIAVGTGMTAAVNKFQRILGMKYPDCLKDYFTIPDEERPVVFITHMEHHSNQTSWLETIAHVELIKANADGLVDLNHLDELLHKHKHRKYKYASVTGCSNVTGIETPYYDIAERMHKAGGCCFVDFACSGPYVEIDMHPADRPLAWLDAIFLSPHKFLGGPGTPGILIFNKKYYRLKSPDIPGGGTVTWTNPWGGHSYYDDIEVREDGGTPGFLQLLKAAKAFQLKEQLQPAKIREREHAMVEYIFDRLERIPGLHILAGNNRVRLGAISFYIDGLHYNLGVKLLNDLYGIQVRGGCSCAGTYGHYLLGVDEEKSKMITDLIDRGDLTLKPGWIRLSLHPVMTADELRYIVDAIEDVALNFRTYQQAYTYHPSSNTFTHTSEQQSPEHHLAASWFE</sequence>
<feature type="region of interest" description="Disordered" evidence="2">
    <location>
        <begin position="484"/>
        <end position="505"/>
    </location>
</feature>
<dbReference type="InterPro" id="IPR015421">
    <property type="entry name" value="PyrdxlP-dep_Trfase_major"/>
</dbReference>
<dbReference type="Proteomes" id="UP000286715">
    <property type="component" value="Unassembled WGS sequence"/>
</dbReference>
<dbReference type="PANTHER" id="PTHR43586">
    <property type="entry name" value="CYSTEINE DESULFURASE"/>
    <property type="match status" value="1"/>
</dbReference>
<organism evidence="4 5">
    <name type="scientific">Thermaurantimonas aggregans</name>
    <dbReference type="NCBI Taxonomy" id="2173829"/>
    <lineage>
        <taxon>Bacteria</taxon>
        <taxon>Pseudomonadati</taxon>
        <taxon>Bacteroidota</taxon>
        <taxon>Flavobacteriia</taxon>
        <taxon>Flavobacteriales</taxon>
        <taxon>Schleiferiaceae</taxon>
        <taxon>Thermaurantimonas</taxon>
    </lineage>
</organism>
<keyword evidence="1" id="KW-0663">Pyridoxal phosphate</keyword>
<keyword evidence="5" id="KW-1185">Reference proteome</keyword>
<evidence type="ECO:0000256" key="2">
    <source>
        <dbReference type="SAM" id="MobiDB-lite"/>
    </source>
</evidence>
<dbReference type="SUPFAM" id="SSF53383">
    <property type="entry name" value="PLP-dependent transferases"/>
    <property type="match status" value="1"/>
</dbReference>
<dbReference type="GO" id="GO:0016829">
    <property type="term" value="F:lyase activity"/>
    <property type="evidence" value="ECO:0007669"/>
    <property type="project" value="UniProtKB-KW"/>
</dbReference>
<evidence type="ECO:0000259" key="3">
    <source>
        <dbReference type="Pfam" id="PF00266"/>
    </source>
</evidence>
<dbReference type="InterPro" id="IPR015422">
    <property type="entry name" value="PyrdxlP-dep_Trfase_small"/>
</dbReference>
<proteinExistence type="predicted"/>
<dbReference type="Pfam" id="PF00266">
    <property type="entry name" value="Aminotran_5"/>
    <property type="match status" value="1"/>
</dbReference>
<feature type="domain" description="Aminotransferase class V" evidence="3">
    <location>
        <begin position="65"/>
        <end position="457"/>
    </location>
</feature>
<dbReference type="EMBL" id="BHZE01000012">
    <property type="protein sequence ID" value="GCD77872.1"/>
    <property type="molecule type" value="Genomic_DNA"/>
</dbReference>
<evidence type="ECO:0000256" key="1">
    <source>
        <dbReference type="ARBA" id="ARBA00022898"/>
    </source>
</evidence>
<accession>A0A401XLJ2</accession>
<dbReference type="Gene3D" id="3.40.640.10">
    <property type="entry name" value="Type I PLP-dependent aspartate aminotransferase-like (Major domain)"/>
    <property type="match status" value="1"/>
</dbReference>
<dbReference type="PANTHER" id="PTHR43586:SF8">
    <property type="entry name" value="CYSTEINE DESULFURASE 1, CHLOROPLASTIC"/>
    <property type="match status" value="1"/>
</dbReference>
<feature type="compositionally biased region" description="Polar residues" evidence="2">
    <location>
        <begin position="484"/>
        <end position="493"/>
    </location>
</feature>
<reference evidence="4 5" key="1">
    <citation type="submission" date="2018-11" db="EMBL/GenBank/DDBJ databases">
        <title>Schleiferia aggregans sp. nov., a moderately thermophilic heterotrophic bacterium isolated from microbial mats at a terrestrial hot spring.</title>
        <authorList>
            <person name="Iino T."/>
            <person name="Ohkuma M."/>
            <person name="Haruta S."/>
        </authorList>
    </citation>
    <scope>NUCLEOTIDE SEQUENCE [LARGE SCALE GENOMIC DNA]</scope>
    <source>
        <strain evidence="4 5">LA</strain>
    </source>
</reference>
<evidence type="ECO:0000313" key="5">
    <source>
        <dbReference type="Proteomes" id="UP000286715"/>
    </source>
</evidence>
<dbReference type="AlphaFoldDB" id="A0A401XLJ2"/>
<name>A0A401XLJ2_9FLAO</name>